<dbReference type="InterPro" id="IPR026906">
    <property type="entry name" value="LRR_5"/>
</dbReference>
<dbReference type="EMBL" id="BLLK01000045">
    <property type="protein sequence ID" value="GFH51112.1"/>
    <property type="molecule type" value="Genomic_DNA"/>
</dbReference>
<evidence type="ECO:0000313" key="1">
    <source>
        <dbReference type="EMBL" id="GFH51112.1"/>
    </source>
</evidence>
<dbReference type="InterPro" id="IPR032675">
    <property type="entry name" value="LRR_dom_sf"/>
</dbReference>
<organism evidence="1 2">
    <name type="scientific">Chaetoceros tenuissimus</name>
    <dbReference type="NCBI Taxonomy" id="426638"/>
    <lineage>
        <taxon>Eukaryota</taxon>
        <taxon>Sar</taxon>
        <taxon>Stramenopiles</taxon>
        <taxon>Ochrophyta</taxon>
        <taxon>Bacillariophyta</taxon>
        <taxon>Coscinodiscophyceae</taxon>
        <taxon>Chaetocerotophycidae</taxon>
        <taxon>Chaetocerotales</taxon>
        <taxon>Chaetocerotaceae</taxon>
        <taxon>Chaetoceros</taxon>
    </lineage>
</organism>
<keyword evidence="2" id="KW-1185">Reference proteome</keyword>
<gene>
    <name evidence="1" type="ORF">CTEN210_07588</name>
</gene>
<evidence type="ECO:0000313" key="2">
    <source>
        <dbReference type="Proteomes" id="UP001054902"/>
    </source>
</evidence>
<comment type="caution">
    <text evidence="1">The sequence shown here is derived from an EMBL/GenBank/DDBJ whole genome shotgun (WGS) entry which is preliminary data.</text>
</comment>
<dbReference type="Pfam" id="PF13306">
    <property type="entry name" value="LRR_5"/>
    <property type="match status" value="1"/>
</dbReference>
<dbReference type="AlphaFoldDB" id="A0AAD3CS63"/>
<proteinExistence type="predicted"/>
<dbReference type="Proteomes" id="UP001054902">
    <property type="component" value="Unassembled WGS sequence"/>
</dbReference>
<protein>
    <submittedName>
        <fullName evidence="1">Leucine-rich repeat domain-containing protein</fullName>
    </submittedName>
</protein>
<sequence length="199" mass="22747">MANFVKTLGDFAFENLIGLKEIVWSTNVEAIGERALAGCKSLGERFGPTNFIPPSCTYIGPRAFRDIHRLDTIIIPANTEVHPTTFQGSKIWTSSPFNEDGDDSCLLVDWIKFHQHDNYPLHAIFAKTQINSTDIICRLCTDEEHLYSDIGKRLYNDKDRFGRTPMDYLNANPYAEKFDEMVLVRARILRLMKIDGIEN</sequence>
<dbReference type="Gene3D" id="3.80.10.10">
    <property type="entry name" value="Ribonuclease Inhibitor"/>
    <property type="match status" value="1"/>
</dbReference>
<reference evidence="1 2" key="1">
    <citation type="journal article" date="2021" name="Sci. Rep.">
        <title>The genome of the diatom Chaetoceros tenuissimus carries an ancient integrated fragment of an extant virus.</title>
        <authorList>
            <person name="Hongo Y."/>
            <person name="Kimura K."/>
            <person name="Takaki Y."/>
            <person name="Yoshida Y."/>
            <person name="Baba S."/>
            <person name="Kobayashi G."/>
            <person name="Nagasaki K."/>
            <person name="Hano T."/>
            <person name="Tomaru Y."/>
        </authorList>
    </citation>
    <scope>NUCLEOTIDE SEQUENCE [LARGE SCALE GENOMIC DNA]</scope>
    <source>
        <strain evidence="1 2">NIES-3715</strain>
    </source>
</reference>
<name>A0AAD3CS63_9STRA</name>
<accession>A0AAD3CS63</accession>